<dbReference type="PANTHER" id="PTHR15377:SF3">
    <property type="entry name" value="WW DOMAIN-CONTAINING PROTEIN"/>
    <property type="match status" value="1"/>
</dbReference>
<sequence>MYRKEHPSVFRHRHSSRFEKPPNFPPLYPPSFPVRRPFFSRRRILCNRSQNYNDFAQGNNTDQSTISFTPSNNFEASNANSRPYVPVQKDNLNTDGFACSNLVSSSLCELNFNSNEDLWIETQAPNGRIYYYNANSRATCWDRPENVKIINLNEVKALTNAYPVTPKPEVKMQNPEPVYTPINQQSYVAPFPPASTVAGMSPGLFVFPPPNLYSSPPFQMGPSSTQNPLNVSSIPIYNFDMGREPCVQENVSVDEKDFVPFNHQDTGSYNMQCNSENLPHDDQISGHADNNSDSNDPSLSDMQKSDEAKQIYLLQEMESPLNATEDHSISDKEIEMKMEAFATNENSTDCTADIQNFLQKETENKDSSESNASNAPIDKSRPVCSIPVPGSKWCIVWTGEERVFYYDAELKISVWEMPEELKDRQDVQKLIESPPIIEEMKESKTSPESNAKKSKLKMKQILIQVVKLK</sequence>
<dbReference type="Pfam" id="PF00397">
    <property type="entry name" value="WW"/>
    <property type="match status" value="1"/>
</dbReference>
<name>A0AAV4TLW6_CAEEX</name>
<feature type="region of interest" description="Disordered" evidence="2">
    <location>
        <begin position="262"/>
        <end position="303"/>
    </location>
</feature>
<dbReference type="GO" id="GO:0070063">
    <property type="term" value="F:RNA polymerase binding"/>
    <property type="evidence" value="ECO:0007669"/>
    <property type="project" value="InterPro"/>
</dbReference>
<dbReference type="InterPro" id="IPR036020">
    <property type="entry name" value="WW_dom_sf"/>
</dbReference>
<dbReference type="GO" id="GO:0003712">
    <property type="term" value="F:transcription coregulator activity"/>
    <property type="evidence" value="ECO:0007669"/>
    <property type="project" value="TreeGrafter"/>
</dbReference>
<evidence type="ECO:0000259" key="3">
    <source>
        <dbReference type="PROSITE" id="PS50020"/>
    </source>
</evidence>
<evidence type="ECO:0000256" key="1">
    <source>
        <dbReference type="ARBA" id="ARBA00022737"/>
    </source>
</evidence>
<dbReference type="PROSITE" id="PS50020">
    <property type="entry name" value="WW_DOMAIN_2"/>
    <property type="match status" value="2"/>
</dbReference>
<protein>
    <recommendedName>
        <fullName evidence="3">WW domain-containing protein</fullName>
    </recommendedName>
</protein>
<dbReference type="Gene3D" id="2.20.70.10">
    <property type="match status" value="2"/>
</dbReference>
<accession>A0AAV4TLW6</accession>
<dbReference type="SUPFAM" id="SSF51045">
    <property type="entry name" value="WW domain"/>
    <property type="match status" value="2"/>
</dbReference>
<feature type="compositionally biased region" description="Low complexity" evidence="2">
    <location>
        <begin position="289"/>
        <end position="301"/>
    </location>
</feature>
<keyword evidence="5" id="KW-1185">Reference proteome</keyword>
<dbReference type="EMBL" id="BPLR01011594">
    <property type="protein sequence ID" value="GIY47573.1"/>
    <property type="molecule type" value="Genomic_DNA"/>
</dbReference>
<keyword evidence="1" id="KW-0677">Repeat</keyword>
<gene>
    <name evidence="4" type="ORF">CEXT_636241</name>
</gene>
<feature type="domain" description="WW" evidence="3">
    <location>
        <begin position="393"/>
        <end position="420"/>
    </location>
</feature>
<dbReference type="InterPro" id="IPR045148">
    <property type="entry name" value="TCRG1-like"/>
</dbReference>
<dbReference type="PROSITE" id="PS01159">
    <property type="entry name" value="WW_DOMAIN_1"/>
    <property type="match status" value="1"/>
</dbReference>
<feature type="region of interest" description="Disordered" evidence="2">
    <location>
        <begin position="1"/>
        <end position="22"/>
    </location>
</feature>
<dbReference type="FunFam" id="2.20.70.10:FF:000049">
    <property type="entry name" value="Transcription elongation regulator 1-like"/>
    <property type="match status" value="1"/>
</dbReference>
<feature type="domain" description="WW" evidence="3">
    <location>
        <begin position="113"/>
        <end position="146"/>
    </location>
</feature>
<evidence type="ECO:0000313" key="4">
    <source>
        <dbReference type="EMBL" id="GIY47573.1"/>
    </source>
</evidence>
<dbReference type="Pfam" id="PF23517">
    <property type="entry name" value="WW_TCERG1"/>
    <property type="match status" value="1"/>
</dbReference>
<organism evidence="4 5">
    <name type="scientific">Caerostris extrusa</name>
    <name type="common">Bark spider</name>
    <name type="synonym">Caerostris bankana</name>
    <dbReference type="NCBI Taxonomy" id="172846"/>
    <lineage>
        <taxon>Eukaryota</taxon>
        <taxon>Metazoa</taxon>
        <taxon>Ecdysozoa</taxon>
        <taxon>Arthropoda</taxon>
        <taxon>Chelicerata</taxon>
        <taxon>Arachnida</taxon>
        <taxon>Araneae</taxon>
        <taxon>Araneomorphae</taxon>
        <taxon>Entelegynae</taxon>
        <taxon>Araneoidea</taxon>
        <taxon>Araneidae</taxon>
        <taxon>Caerostris</taxon>
    </lineage>
</organism>
<dbReference type="Proteomes" id="UP001054945">
    <property type="component" value="Unassembled WGS sequence"/>
</dbReference>
<dbReference type="CDD" id="cd00201">
    <property type="entry name" value="WW"/>
    <property type="match status" value="2"/>
</dbReference>
<dbReference type="PANTHER" id="PTHR15377">
    <property type="entry name" value="TRANSCRIPTION ELONGATION REGULATOR 1"/>
    <property type="match status" value="1"/>
</dbReference>
<feature type="compositionally biased region" description="Polar residues" evidence="2">
    <location>
        <begin position="263"/>
        <end position="277"/>
    </location>
</feature>
<evidence type="ECO:0000313" key="5">
    <source>
        <dbReference type="Proteomes" id="UP001054945"/>
    </source>
</evidence>
<reference evidence="4 5" key="1">
    <citation type="submission" date="2021-06" db="EMBL/GenBank/DDBJ databases">
        <title>Caerostris extrusa draft genome.</title>
        <authorList>
            <person name="Kono N."/>
            <person name="Arakawa K."/>
        </authorList>
    </citation>
    <scope>NUCLEOTIDE SEQUENCE [LARGE SCALE GENOMIC DNA]</scope>
</reference>
<dbReference type="InterPro" id="IPR001202">
    <property type="entry name" value="WW_dom"/>
</dbReference>
<dbReference type="AlphaFoldDB" id="A0AAV4TLW6"/>
<dbReference type="GO" id="GO:0005634">
    <property type="term" value="C:nucleus"/>
    <property type="evidence" value="ECO:0007669"/>
    <property type="project" value="TreeGrafter"/>
</dbReference>
<evidence type="ECO:0000256" key="2">
    <source>
        <dbReference type="SAM" id="MobiDB-lite"/>
    </source>
</evidence>
<proteinExistence type="predicted"/>
<feature type="region of interest" description="Disordered" evidence="2">
    <location>
        <begin position="436"/>
        <end position="455"/>
    </location>
</feature>
<dbReference type="InterPro" id="IPR057565">
    <property type="entry name" value="WW_TCRG1_3rd"/>
</dbReference>
<feature type="region of interest" description="Disordered" evidence="2">
    <location>
        <begin position="361"/>
        <end position="381"/>
    </location>
</feature>
<dbReference type="SMART" id="SM00456">
    <property type="entry name" value="WW"/>
    <property type="match status" value="2"/>
</dbReference>
<comment type="caution">
    <text evidence="4">The sequence shown here is derived from an EMBL/GenBank/DDBJ whole genome shotgun (WGS) entry which is preliminary data.</text>
</comment>